<dbReference type="OrthoDB" id="2015333at2759"/>
<keyword evidence="1" id="KW-0812">Transmembrane</keyword>
<dbReference type="AlphaFoldDB" id="A0A2Z6PBI6"/>
<gene>
    <name evidence="2" type="ORF">TSUD_243530</name>
</gene>
<protein>
    <submittedName>
        <fullName evidence="2">Uncharacterized protein</fullName>
    </submittedName>
</protein>
<name>A0A2Z6PBI6_TRISU</name>
<dbReference type="Proteomes" id="UP000242715">
    <property type="component" value="Unassembled WGS sequence"/>
</dbReference>
<keyword evidence="3" id="KW-1185">Reference proteome</keyword>
<keyword evidence="1" id="KW-1133">Transmembrane helix</keyword>
<keyword evidence="1" id="KW-0472">Membrane</keyword>
<evidence type="ECO:0000256" key="1">
    <source>
        <dbReference type="SAM" id="Phobius"/>
    </source>
</evidence>
<sequence length="180" mass="20055">MRIVNILRLYNLVQAKEESSVEGWQCVARDNVIALCFLEIEGWWRRMCLTGDKSLPPSTGELQRTECLRSLGEISVTLAERPARGDLTGEMKESLQKLVKHLKGSERNYGAFKIDMAHFGNYKDYPPYLYKPAARIVKIAIIGILGACFGLDFLTTQGVVFLELPQCPLPNSDASGSVTS</sequence>
<evidence type="ECO:0000313" key="2">
    <source>
        <dbReference type="EMBL" id="GAU47260.1"/>
    </source>
</evidence>
<proteinExistence type="predicted"/>
<feature type="transmembrane region" description="Helical" evidence="1">
    <location>
        <begin position="139"/>
        <end position="162"/>
    </location>
</feature>
<dbReference type="EMBL" id="DF974297">
    <property type="protein sequence ID" value="GAU47260.1"/>
    <property type="molecule type" value="Genomic_DNA"/>
</dbReference>
<reference evidence="3" key="1">
    <citation type="journal article" date="2017" name="Front. Plant Sci.">
        <title>Climate Clever Clovers: New Paradigm to Reduce the Environmental Footprint of Ruminants by Breeding Low Methanogenic Forages Utilizing Haplotype Variation.</title>
        <authorList>
            <person name="Kaur P."/>
            <person name="Appels R."/>
            <person name="Bayer P.E."/>
            <person name="Keeble-Gagnere G."/>
            <person name="Wang J."/>
            <person name="Hirakawa H."/>
            <person name="Shirasawa K."/>
            <person name="Vercoe P."/>
            <person name="Stefanova K."/>
            <person name="Durmic Z."/>
            <person name="Nichols P."/>
            <person name="Revell C."/>
            <person name="Isobe S.N."/>
            <person name="Edwards D."/>
            <person name="Erskine W."/>
        </authorList>
    </citation>
    <scope>NUCLEOTIDE SEQUENCE [LARGE SCALE GENOMIC DNA]</scope>
    <source>
        <strain evidence="3">cv. Daliak</strain>
    </source>
</reference>
<accession>A0A2Z6PBI6</accession>
<evidence type="ECO:0000313" key="3">
    <source>
        <dbReference type="Proteomes" id="UP000242715"/>
    </source>
</evidence>
<organism evidence="2 3">
    <name type="scientific">Trifolium subterraneum</name>
    <name type="common">Subterranean clover</name>
    <dbReference type="NCBI Taxonomy" id="3900"/>
    <lineage>
        <taxon>Eukaryota</taxon>
        <taxon>Viridiplantae</taxon>
        <taxon>Streptophyta</taxon>
        <taxon>Embryophyta</taxon>
        <taxon>Tracheophyta</taxon>
        <taxon>Spermatophyta</taxon>
        <taxon>Magnoliopsida</taxon>
        <taxon>eudicotyledons</taxon>
        <taxon>Gunneridae</taxon>
        <taxon>Pentapetalae</taxon>
        <taxon>rosids</taxon>
        <taxon>fabids</taxon>
        <taxon>Fabales</taxon>
        <taxon>Fabaceae</taxon>
        <taxon>Papilionoideae</taxon>
        <taxon>50 kb inversion clade</taxon>
        <taxon>NPAAA clade</taxon>
        <taxon>Hologalegina</taxon>
        <taxon>IRL clade</taxon>
        <taxon>Trifolieae</taxon>
        <taxon>Trifolium</taxon>
    </lineage>
</organism>